<dbReference type="OrthoDB" id="541439at2"/>
<dbReference type="InterPro" id="IPR035903">
    <property type="entry name" value="HesB-like_dom_sf"/>
</dbReference>
<dbReference type="Proteomes" id="UP000002014">
    <property type="component" value="Chromosome"/>
</dbReference>
<evidence type="ECO:0000313" key="1">
    <source>
        <dbReference type="EMBL" id="ABV51569.1"/>
    </source>
</evidence>
<dbReference type="Gene3D" id="2.60.300.12">
    <property type="entry name" value="HesB-like domain"/>
    <property type="match status" value="1"/>
</dbReference>
<sequence length="128" mass="14005">MSLVRTLDRPFIIILMIEIVNLLISQSAASELSSQASFGVSQGDMSIDLLEDKNCSEGWMHIKLKPSTLNASPISRTEGVTLYADVKKFNLLKDIKLDYYGDLSGGGFLISTPKNAKRFSSGSGFKLL</sequence>
<organism evidence="1 2">
    <name type="scientific">Prochlorococcus marinus (strain MIT 9215)</name>
    <dbReference type="NCBI Taxonomy" id="93060"/>
    <lineage>
        <taxon>Bacteria</taxon>
        <taxon>Bacillati</taxon>
        <taxon>Cyanobacteriota</taxon>
        <taxon>Cyanophyceae</taxon>
        <taxon>Synechococcales</taxon>
        <taxon>Prochlorococcaceae</taxon>
        <taxon>Prochlorococcus</taxon>
    </lineage>
</organism>
<dbReference type="EMBL" id="CP000825">
    <property type="protein sequence ID" value="ABV51569.1"/>
    <property type="molecule type" value="Genomic_DNA"/>
</dbReference>
<proteinExistence type="predicted"/>
<dbReference type="HOGENOM" id="CLU_153280_0_0_3"/>
<dbReference type="eggNOG" id="COG0316">
    <property type="taxonomic scope" value="Bacteria"/>
</dbReference>
<reference evidence="1 2" key="1">
    <citation type="journal article" date="2007" name="PLoS Genet.">
        <title>Patterns and implications of gene gain and loss in the evolution of Prochlorococcus.</title>
        <authorList>
            <person name="Kettler G.C."/>
            <person name="Martiny A.C."/>
            <person name="Huang K."/>
            <person name="Zucker J."/>
            <person name="Coleman M.L."/>
            <person name="Rodrigue S."/>
            <person name="Chen F."/>
            <person name="Lapidus A."/>
            <person name="Ferriera S."/>
            <person name="Johnson J."/>
            <person name="Steglich C."/>
            <person name="Church G.M."/>
            <person name="Richardson P."/>
            <person name="Chisholm S.W."/>
        </authorList>
    </citation>
    <scope>NUCLEOTIDE SEQUENCE [LARGE SCALE GENOMIC DNA]</scope>
    <source>
        <strain evidence="1 2">MIT 9215</strain>
    </source>
</reference>
<dbReference type="STRING" id="93060.P9215_19561"/>
<evidence type="ECO:0000313" key="2">
    <source>
        <dbReference type="Proteomes" id="UP000002014"/>
    </source>
</evidence>
<dbReference type="SUPFAM" id="SSF89360">
    <property type="entry name" value="HesB-like domain"/>
    <property type="match status" value="1"/>
</dbReference>
<gene>
    <name evidence="1" type="ordered locus">P9215_19561</name>
</gene>
<dbReference type="RefSeq" id="WP_012008556.1">
    <property type="nucleotide sequence ID" value="NC_009840.1"/>
</dbReference>
<name>A8G7I8_PROM2</name>
<dbReference type="AlphaFoldDB" id="A8G7I8"/>
<protein>
    <submittedName>
        <fullName evidence="1">Conserved hypothetical</fullName>
    </submittedName>
</protein>
<accession>A8G7I8</accession>
<dbReference type="KEGG" id="pmh:P9215_19561"/>